<dbReference type="RefSeq" id="WP_075071177.1">
    <property type="nucleotide sequence ID" value="NZ_DF967974.1"/>
</dbReference>
<reference evidence="1 2" key="1">
    <citation type="submission" date="2015-07" db="EMBL/GenBank/DDBJ databases">
        <title>Genome sequence of Levilinea saccharolytica DSM 16555.</title>
        <authorList>
            <person name="Hemp J."/>
            <person name="Ward L.M."/>
            <person name="Pace L.A."/>
            <person name="Fischer W.W."/>
        </authorList>
    </citation>
    <scope>NUCLEOTIDE SEQUENCE [LARGE SCALE GENOMIC DNA]</scope>
    <source>
        <strain evidence="1 2">KIBI-1</strain>
    </source>
</reference>
<proteinExistence type="predicted"/>
<dbReference type="CDD" id="cd00754">
    <property type="entry name" value="Ubl_MoaD"/>
    <property type="match status" value="1"/>
</dbReference>
<organism evidence="1 2">
    <name type="scientific">Levilinea saccharolytica</name>
    <dbReference type="NCBI Taxonomy" id="229921"/>
    <lineage>
        <taxon>Bacteria</taxon>
        <taxon>Bacillati</taxon>
        <taxon>Chloroflexota</taxon>
        <taxon>Anaerolineae</taxon>
        <taxon>Anaerolineales</taxon>
        <taxon>Anaerolineaceae</taxon>
        <taxon>Levilinea</taxon>
    </lineage>
</organism>
<gene>
    <name evidence="1" type="ORF">ADN01_12510</name>
</gene>
<protein>
    <recommendedName>
        <fullName evidence="3">Molybdopterin converting factor</fullName>
    </recommendedName>
</protein>
<dbReference type="PATRIC" id="fig|229921.5.peg.1900"/>
<dbReference type="Proteomes" id="UP000050501">
    <property type="component" value="Unassembled WGS sequence"/>
</dbReference>
<dbReference type="EMBL" id="LGCM01000043">
    <property type="protein sequence ID" value="KPL80084.1"/>
    <property type="molecule type" value="Genomic_DNA"/>
</dbReference>
<sequence>MKIRVLLFATLKQRAGRAELTLELPEGAAVGAARAALAEKIPTLDAGIVERALAAVDQEFAADEDVLHEGAELAFFPPVSGGAGSFPTFVKITYDPLDLDELTALITQETTGAICVFSGIVRGKTTRGEGHDTAFLEYEAYAPMAEAKMTQVAEEIRARWPSVEGIVVVQRIGRLDPGTPTVLIACAAAHRDTGVFEAARYGIDRLKEIVPVWKKEVGPQGEAWVEGDYFPKPGE</sequence>
<dbReference type="Pfam" id="PF02391">
    <property type="entry name" value="MoaE"/>
    <property type="match status" value="1"/>
</dbReference>
<accession>A0A0P6Y4N5</accession>
<evidence type="ECO:0008006" key="3">
    <source>
        <dbReference type="Google" id="ProtNLM"/>
    </source>
</evidence>
<keyword evidence="2" id="KW-1185">Reference proteome</keyword>
<comment type="caution">
    <text evidence="1">The sequence shown here is derived from an EMBL/GenBank/DDBJ whole genome shotgun (WGS) entry which is preliminary data.</text>
</comment>
<dbReference type="STRING" id="229921.ADN01_12510"/>
<dbReference type="InterPro" id="IPR003448">
    <property type="entry name" value="Mopterin_biosynth_MoaE"/>
</dbReference>
<evidence type="ECO:0000313" key="1">
    <source>
        <dbReference type="EMBL" id="KPL80084.1"/>
    </source>
</evidence>
<dbReference type="InterPro" id="IPR016155">
    <property type="entry name" value="Mopterin_synth/thiamin_S_b"/>
</dbReference>
<name>A0A0P6Y4N5_9CHLR</name>
<dbReference type="SUPFAM" id="SSF54285">
    <property type="entry name" value="MoaD/ThiS"/>
    <property type="match status" value="1"/>
</dbReference>
<dbReference type="InterPro" id="IPR003749">
    <property type="entry name" value="ThiS/MoaD-like"/>
</dbReference>
<dbReference type="CDD" id="cd00756">
    <property type="entry name" value="MoaE"/>
    <property type="match status" value="1"/>
</dbReference>
<dbReference type="Gene3D" id="3.90.1170.40">
    <property type="entry name" value="Molybdopterin biosynthesis MoaE subunit"/>
    <property type="match status" value="1"/>
</dbReference>
<dbReference type="OrthoDB" id="9803224at2"/>
<dbReference type="SUPFAM" id="SSF54690">
    <property type="entry name" value="Molybdopterin synthase subunit MoaE"/>
    <property type="match status" value="1"/>
</dbReference>
<dbReference type="InterPro" id="IPR012675">
    <property type="entry name" value="Beta-grasp_dom_sf"/>
</dbReference>
<dbReference type="GO" id="GO:0006777">
    <property type="term" value="P:Mo-molybdopterin cofactor biosynthetic process"/>
    <property type="evidence" value="ECO:0007669"/>
    <property type="project" value="InterPro"/>
</dbReference>
<evidence type="ECO:0000313" key="2">
    <source>
        <dbReference type="Proteomes" id="UP000050501"/>
    </source>
</evidence>
<dbReference type="AlphaFoldDB" id="A0A0P6Y4N5"/>
<dbReference type="Gene3D" id="3.10.20.30">
    <property type="match status" value="1"/>
</dbReference>
<dbReference type="PANTHER" id="PTHR23404">
    <property type="entry name" value="MOLYBDOPTERIN SYNTHASE RELATED"/>
    <property type="match status" value="1"/>
</dbReference>
<dbReference type="InterPro" id="IPR036563">
    <property type="entry name" value="MoaE_sf"/>
</dbReference>
<dbReference type="Pfam" id="PF02597">
    <property type="entry name" value="ThiS"/>
    <property type="match status" value="1"/>
</dbReference>